<gene>
    <name evidence="3" type="ORF">OSTLU_26537</name>
</gene>
<accession>A4S4V0</accession>
<dbReference type="OMA" id="DAINDCH"/>
<dbReference type="Pfam" id="PF07692">
    <property type="entry name" value="Fea1"/>
    <property type="match status" value="1"/>
</dbReference>
<dbReference type="InterPro" id="IPR011643">
    <property type="entry name" value="HCR1"/>
</dbReference>
<evidence type="ECO:0000256" key="2">
    <source>
        <dbReference type="SAM" id="SignalP"/>
    </source>
</evidence>
<keyword evidence="1" id="KW-1133">Transmembrane helix</keyword>
<name>A4S4V0_OSTLU</name>
<evidence type="ECO:0000313" key="3">
    <source>
        <dbReference type="EMBL" id="ABO98622.1"/>
    </source>
</evidence>
<protein>
    <submittedName>
        <fullName evidence="3">Uncharacterized protein</fullName>
    </submittedName>
</protein>
<keyword evidence="1" id="KW-0472">Membrane</keyword>
<feature type="chain" id="PRO_5002672147" evidence="2">
    <location>
        <begin position="29"/>
        <end position="556"/>
    </location>
</feature>
<dbReference type="KEGG" id="olu:OSTLU_26537"/>
<dbReference type="Gramene" id="ABO98622">
    <property type="protein sequence ID" value="ABO98622"/>
    <property type="gene ID" value="OSTLU_26537"/>
</dbReference>
<keyword evidence="1" id="KW-0812">Transmembrane</keyword>
<organism evidence="3 4">
    <name type="scientific">Ostreococcus lucimarinus (strain CCE9901)</name>
    <dbReference type="NCBI Taxonomy" id="436017"/>
    <lineage>
        <taxon>Eukaryota</taxon>
        <taxon>Viridiplantae</taxon>
        <taxon>Chlorophyta</taxon>
        <taxon>Mamiellophyceae</taxon>
        <taxon>Mamiellales</taxon>
        <taxon>Bathycoccaceae</taxon>
        <taxon>Ostreococcus</taxon>
    </lineage>
</organism>
<dbReference type="eggNOG" id="ENOG502S3NP">
    <property type="taxonomic scope" value="Eukaryota"/>
</dbReference>
<dbReference type="Proteomes" id="UP000001568">
    <property type="component" value="Chromosome 11"/>
</dbReference>
<evidence type="ECO:0000313" key="4">
    <source>
        <dbReference type="Proteomes" id="UP000001568"/>
    </source>
</evidence>
<dbReference type="AlphaFoldDB" id="A4S4V0"/>
<evidence type="ECO:0000256" key="1">
    <source>
        <dbReference type="SAM" id="Phobius"/>
    </source>
</evidence>
<dbReference type="RefSeq" id="XP_001420329.1">
    <property type="nucleotide sequence ID" value="XM_001420292.1"/>
</dbReference>
<dbReference type="OrthoDB" id="41870at2759"/>
<reference evidence="3 4" key="1">
    <citation type="journal article" date="2007" name="Proc. Natl. Acad. Sci. U.S.A.">
        <title>The tiny eukaryote Ostreococcus provides genomic insights into the paradox of plankton speciation.</title>
        <authorList>
            <person name="Palenik B."/>
            <person name="Grimwood J."/>
            <person name="Aerts A."/>
            <person name="Rouze P."/>
            <person name="Salamov A."/>
            <person name="Putnam N."/>
            <person name="Dupont C."/>
            <person name="Jorgensen R."/>
            <person name="Derelle E."/>
            <person name="Rombauts S."/>
            <person name="Zhou K."/>
            <person name="Otillar R."/>
            <person name="Merchant S.S."/>
            <person name="Podell S."/>
            <person name="Gaasterland T."/>
            <person name="Napoli C."/>
            <person name="Gendler K."/>
            <person name="Manuell A."/>
            <person name="Tai V."/>
            <person name="Vallon O."/>
            <person name="Piganeau G."/>
            <person name="Jancek S."/>
            <person name="Heijde M."/>
            <person name="Jabbari K."/>
            <person name="Bowler C."/>
            <person name="Lohr M."/>
            <person name="Robbens S."/>
            <person name="Werner G."/>
            <person name="Dubchak I."/>
            <person name="Pazour G.J."/>
            <person name="Ren Q."/>
            <person name="Paulsen I."/>
            <person name="Delwiche C."/>
            <person name="Schmutz J."/>
            <person name="Rokhsar D."/>
            <person name="Van de Peer Y."/>
            <person name="Moreau H."/>
            <person name="Grigoriev I.V."/>
        </authorList>
    </citation>
    <scope>NUCLEOTIDE SEQUENCE [LARGE SCALE GENOMIC DNA]</scope>
    <source>
        <strain evidence="3 4">CCE9901</strain>
    </source>
</reference>
<dbReference type="EMBL" id="CP000591">
    <property type="protein sequence ID" value="ABO98622.1"/>
    <property type="molecule type" value="Genomic_DNA"/>
</dbReference>
<dbReference type="HOGENOM" id="CLU_507622_0_0_1"/>
<keyword evidence="4" id="KW-1185">Reference proteome</keyword>
<proteinExistence type="predicted"/>
<feature type="transmembrane region" description="Helical" evidence="1">
    <location>
        <begin position="507"/>
        <end position="530"/>
    </location>
</feature>
<sequence>MQIERRKRNARALCALVVSATLANTASAQLTYIAGYEPRSNVVQHSQVDLDIRDIISSFPKWKGGDSIYNGGLLNDCTTVAGACNWNGTSSLYPTLWDGTCTHTCPAADSANPGQKCTLSAADACLSTYGIYKYGKGSFKGNNKDDAASMRTLRGFATKLGDKGASARVAAKNNPFINKMNKYWAKQGLNELTWGQDIIEAAFKGTCVKNGNSCVKSGGVNLLDFGTVGNDFRVEVIKKGIIYLNIFPYVIWEFQDAINDCHGGDLGANDEIPGGGSVHAWDEAVAFYTGSLEGILKGGNNGLASCDDGNCELQFQLSDYRCTNFGTCTADADGDPWSGYSKNNEEIFKLFQQGEGEITEAAASSNTAATKCDLPDRTHEKAVTKMLVPFVQGCMRYLWKTKDSQKAKEAGELFAFASAALPFIDAVDPVAATKLFTRAWKLDFTTYTYEETKQGIEGTLSRLGAGEGIGTISCADIGDLVDSSDQLLAAGCTDPSSPSSSNNDTTLGLGIGIPLGAIAITALVFVVLLWRKSSANSKRVEELTMQLRGPGKDFYP</sequence>
<keyword evidence="2" id="KW-0732">Signal</keyword>
<dbReference type="GeneID" id="5004388"/>
<feature type="signal peptide" evidence="2">
    <location>
        <begin position="1"/>
        <end position="28"/>
    </location>
</feature>